<proteinExistence type="predicted"/>
<protein>
    <submittedName>
        <fullName evidence="5">Tetratricopeptide repeat protein</fullName>
    </submittedName>
</protein>
<gene>
    <name evidence="5" type="ORF">NJ959_03520</name>
</gene>
<dbReference type="Gene3D" id="1.25.40.10">
    <property type="entry name" value="Tetratricopeptide repeat domain"/>
    <property type="match status" value="1"/>
</dbReference>
<keyword evidence="3" id="KW-0677">Repeat</keyword>
<name>A0AAE3KKZ4_9CYAN</name>
<dbReference type="Pfam" id="PF13424">
    <property type="entry name" value="TPR_12"/>
    <property type="match status" value="1"/>
</dbReference>
<sequence length="633" mass="71469">MTHSMSGRDSEALLQADRYFQLIDEIVQTTLQGKIRSKEQVYQILVSGIRSGSGEIFERCLAERLSSTQEQIDNPVNELKQGKATRTLRAINTISSEWDRVQEKNRVADTIASVITSIIDAEPPDRFTILLRVIDPNQQQVLNTSQLTQLAKTLQQKAIATADPEKAKDILQLSGGISAGLSSWRRLENDLVSWIYDQSRGSVGFEGQQENRGPWALWAKKVNSPLPQLLFESLAYNQPIGEWLNKPENLELAKWVELALLLQYLQRGLVTWFDKMVYNSKVSAKLSISTYIVFTFIWSQLANGLSSITFNQRDRLVNGCFQVTLQVLRAFSQRDYFPLYGGVFASLSGNYLRNALDYLDEPLRRVDGTQEKARILTLLGYSQRAQGQYSRAISFHEQALEIARKEGDRICEIANFNHLSRTCVAQKKYSDAINYSQRALILARQVGDKLGEANALTNLGYSEVFQAQDSQEIEAEVYESAIHYLEQGRQLLERVGDRQSQSLCLSSLGIACVVTQQHEKAITYLEQGWQAAQFSGDLYLQGVNLAYLSQAFYSLQDLERTIYTGGIGAYLLEQIGSEEWRQPAGLLIILKGQMGTEAFQALLAKQRSKIIPIIGVDGYDYIPQMLEKYRDSI</sequence>
<feature type="repeat" description="TPR" evidence="4">
    <location>
        <begin position="373"/>
        <end position="406"/>
    </location>
</feature>
<dbReference type="PANTHER" id="PTHR45954:SF1">
    <property type="entry name" value="LD33695P"/>
    <property type="match status" value="1"/>
</dbReference>
<evidence type="ECO:0000256" key="3">
    <source>
        <dbReference type="ARBA" id="ARBA00022737"/>
    </source>
</evidence>
<dbReference type="AlphaFoldDB" id="A0AAE3KKZ4"/>
<evidence type="ECO:0000256" key="2">
    <source>
        <dbReference type="ARBA" id="ARBA00022490"/>
    </source>
</evidence>
<dbReference type="Proteomes" id="UP001204953">
    <property type="component" value="Unassembled WGS sequence"/>
</dbReference>
<evidence type="ECO:0000256" key="4">
    <source>
        <dbReference type="PROSITE-ProRule" id="PRU00339"/>
    </source>
</evidence>
<dbReference type="RefSeq" id="WP_254010357.1">
    <property type="nucleotide sequence ID" value="NZ_JAMZMM010000018.1"/>
</dbReference>
<dbReference type="PANTHER" id="PTHR45954">
    <property type="entry name" value="LD33695P"/>
    <property type="match status" value="1"/>
</dbReference>
<keyword evidence="6" id="KW-1185">Reference proteome</keyword>
<reference evidence="5" key="1">
    <citation type="submission" date="2022-06" db="EMBL/GenBank/DDBJ databases">
        <title>New cyanobacteria of genus Symplocastrum in benthos of Lake Baikal.</title>
        <authorList>
            <person name="Sorokovikova E."/>
            <person name="Tikhonova I."/>
            <person name="Krasnopeev A."/>
            <person name="Evseev P."/>
            <person name="Gladkikh A."/>
            <person name="Belykh O."/>
        </authorList>
    </citation>
    <scope>NUCLEOTIDE SEQUENCE</scope>
    <source>
        <strain evidence="5">BBK-W-15</strain>
    </source>
</reference>
<evidence type="ECO:0000256" key="1">
    <source>
        <dbReference type="ARBA" id="ARBA00004496"/>
    </source>
</evidence>
<keyword evidence="4" id="KW-0802">TPR repeat</keyword>
<dbReference type="InterPro" id="IPR019734">
    <property type="entry name" value="TPR_rpt"/>
</dbReference>
<dbReference type="GO" id="GO:0001965">
    <property type="term" value="F:G-protein alpha-subunit binding"/>
    <property type="evidence" value="ECO:0007669"/>
    <property type="project" value="TreeGrafter"/>
</dbReference>
<dbReference type="InterPro" id="IPR052386">
    <property type="entry name" value="GPSM"/>
</dbReference>
<comment type="caution">
    <text evidence="5">The sequence shown here is derived from an EMBL/GenBank/DDBJ whole genome shotgun (WGS) entry which is preliminary data.</text>
</comment>
<evidence type="ECO:0000313" key="6">
    <source>
        <dbReference type="Proteomes" id="UP001204953"/>
    </source>
</evidence>
<dbReference type="SUPFAM" id="SSF48452">
    <property type="entry name" value="TPR-like"/>
    <property type="match status" value="1"/>
</dbReference>
<organism evidence="5 6">
    <name type="scientific">Limnofasciculus baicalensis BBK-W-15</name>
    <dbReference type="NCBI Taxonomy" id="2699891"/>
    <lineage>
        <taxon>Bacteria</taxon>
        <taxon>Bacillati</taxon>
        <taxon>Cyanobacteriota</taxon>
        <taxon>Cyanophyceae</taxon>
        <taxon>Coleofasciculales</taxon>
        <taxon>Coleofasciculaceae</taxon>
        <taxon>Limnofasciculus</taxon>
        <taxon>Limnofasciculus baicalensis</taxon>
    </lineage>
</organism>
<dbReference type="GO" id="GO:0005092">
    <property type="term" value="F:GDP-dissociation inhibitor activity"/>
    <property type="evidence" value="ECO:0007669"/>
    <property type="project" value="TreeGrafter"/>
</dbReference>
<accession>A0AAE3KKZ4</accession>
<dbReference type="PROSITE" id="PS50005">
    <property type="entry name" value="TPR"/>
    <property type="match status" value="1"/>
</dbReference>
<dbReference type="GO" id="GO:0005938">
    <property type="term" value="C:cell cortex"/>
    <property type="evidence" value="ECO:0007669"/>
    <property type="project" value="TreeGrafter"/>
</dbReference>
<comment type="subcellular location">
    <subcellularLocation>
        <location evidence="1">Cytoplasm</location>
    </subcellularLocation>
</comment>
<dbReference type="InterPro" id="IPR011990">
    <property type="entry name" value="TPR-like_helical_dom_sf"/>
</dbReference>
<keyword evidence="2" id="KW-0963">Cytoplasm</keyword>
<evidence type="ECO:0000313" key="5">
    <source>
        <dbReference type="EMBL" id="MCP2727544.1"/>
    </source>
</evidence>
<dbReference type="SMART" id="SM00028">
    <property type="entry name" value="TPR"/>
    <property type="match status" value="3"/>
</dbReference>
<dbReference type="EMBL" id="JAMZMM010000018">
    <property type="protein sequence ID" value="MCP2727544.1"/>
    <property type="molecule type" value="Genomic_DNA"/>
</dbReference>